<evidence type="ECO:0000256" key="7">
    <source>
        <dbReference type="ARBA" id="ARBA00023277"/>
    </source>
</evidence>
<dbReference type="PANTHER" id="PTHR32438">
    <property type="entry name" value="4-ALPHA-GLUCANOTRANSFERASE DPE1, CHLOROPLASTIC/AMYLOPLASTIC"/>
    <property type="match status" value="1"/>
</dbReference>
<dbReference type="InterPro" id="IPR048458">
    <property type="entry name" value="MalQ_N"/>
</dbReference>
<dbReference type="Proteomes" id="UP001597492">
    <property type="component" value="Unassembled WGS sequence"/>
</dbReference>
<organism evidence="12 13">
    <name type="scientific">Gulosibacter faecalis</name>
    <dbReference type="NCBI Taxonomy" id="272240"/>
    <lineage>
        <taxon>Bacteria</taxon>
        <taxon>Bacillati</taxon>
        <taxon>Actinomycetota</taxon>
        <taxon>Actinomycetes</taxon>
        <taxon>Micrococcales</taxon>
        <taxon>Microbacteriaceae</taxon>
        <taxon>Gulosibacter</taxon>
    </lineage>
</organism>
<keyword evidence="13" id="KW-1185">Reference proteome</keyword>
<evidence type="ECO:0000256" key="6">
    <source>
        <dbReference type="ARBA" id="ARBA00022679"/>
    </source>
</evidence>
<evidence type="ECO:0000313" key="13">
    <source>
        <dbReference type="Proteomes" id="UP001597492"/>
    </source>
</evidence>
<dbReference type="Pfam" id="PF21226">
    <property type="entry name" value="MalQ_N"/>
    <property type="match status" value="1"/>
</dbReference>
<dbReference type="EMBL" id="JBHUNE010000006">
    <property type="protein sequence ID" value="MFD2758384.1"/>
    <property type="molecule type" value="Genomic_DNA"/>
</dbReference>
<feature type="domain" description="MalQ N-terminal beta-sandwich" evidence="11">
    <location>
        <begin position="71"/>
        <end position="154"/>
    </location>
</feature>
<dbReference type="SUPFAM" id="SSF51445">
    <property type="entry name" value="(Trans)glycosidases"/>
    <property type="match status" value="1"/>
</dbReference>
<dbReference type="EC" id="2.4.1.25" evidence="3 10"/>
<dbReference type="Pfam" id="PF02446">
    <property type="entry name" value="Glyco_hydro_77"/>
    <property type="match status" value="1"/>
</dbReference>
<dbReference type="PANTHER" id="PTHR32438:SF5">
    <property type="entry name" value="4-ALPHA-GLUCANOTRANSFERASE DPE1, CHLOROPLASTIC_AMYLOPLASTIC"/>
    <property type="match status" value="1"/>
</dbReference>
<evidence type="ECO:0000256" key="4">
    <source>
        <dbReference type="ARBA" id="ARBA00020295"/>
    </source>
</evidence>
<evidence type="ECO:0000256" key="2">
    <source>
        <dbReference type="ARBA" id="ARBA00005684"/>
    </source>
</evidence>
<keyword evidence="5 10" id="KW-0328">Glycosyltransferase</keyword>
<evidence type="ECO:0000313" key="12">
    <source>
        <dbReference type="EMBL" id="MFD2758384.1"/>
    </source>
</evidence>
<evidence type="ECO:0000259" key="11">
    <source>
        <dbReference type="Pfam" id="PF21226"/>
    </source>
</evidence>
<comment type="catalytic activity">
    <reaction evidence="1 10">
        <text>Transfers a segment of a (1-&gt;4)-alpha-D-glucan to a new position in an acceptor, which may be glucose or a (1-&gt;4)-alpha-D-glucan.</text>
        <dbReference type="EC" id="2.4.1.25"/>
    </reaction>
</comment>
<sequence>MTAAVSPDVLTELAGHFGISTEFTDWQGHRLEVSPETLVAVLAALDIDASTDESARAALERAATRAWRQVVPPTVVVRVGTPGEVLVHVPDGASVRVEAVLETGERLDLQQADHVVPPTTVDGVAIGEAKFLLPATIPSGWHELVATLDAAEVSTEAREVLDVIARRQRGATEPILEGRSTLIAAPDSSGFDVPEPTWGVMAQLYQARSEGSWGLGDLADLTTLGEWAAERDADFVLVNPFHTPSPVTPIEPSPYLPTTRRFLDPSLIHIEDLVAAEPVSQEVAQRLAQLAQFCRQNNDRDVLDRDGTWLAKREALGLCFEAARHGDAARWRAFGAFCEDEGEGLIDFATWAALCEQHGGNWRDWPEELRSPTSPAVDEFRQQHAARVEFYCWVQFVAREQGDEAQRRLRDAGMRIGVMHDLAVGVHPSGADAWALESSLARGVSVGAPPDQYNQLGQNWSQPPLRPDALERLGYAPLRDVVRAAVAGAGALRIDHILGMFRQWWVPEGRDAVDGTYVTYNHEAMISVLLLEAERAGALVIGEDLGVVSDLTRETMRARHVYGTQIMWFEFEDDGTPKRPEHYREECLATVTTHDLPPTAGYLELRHVDIRDQLGLLTRPVEEERAAEAELVEAYREQLVAEGRVDDDADTDDLVVALHARLAGGRAKLFGVSLADLAGDRRPINQPGTFREYPNWTLPLADSHGSVLFLEQILRSELATRVADASQRGK</sequence>
<dbReference type="InterPro" id="IPR017853">
    <property type="entry name" value="GH"/>
</dbReference>
<proteinExistence type="inferred from homology"/>
<evidence type="ECO:0000256" key="8">
    <source>
        <dbReference type="ARBA" id="ARBA00031423"/>
    </source>
</evidence>
<dbReference type="GO" id="GO:0004134">
    <property type="term" value="F:4-alpha-glucanotransferase activity"/>
    <property type="evidence" value="ECO:0007669"/>
    <property type="project" value="UniProtKB-EC"/>
</dbReference>
<dbReference type="InterPro" id="IPR003385">
    <property type="entry name" value="Glyco_hydro_77"/>
</dbReference>
<comment type="similarity">
    <text evidence="2 10">Belongs to the disproportionating enzyme family.</text>
</comment>
<evidence type="ECO:0000256" key="5">
    <source>
        <dbReference type="ARBA" id="ARBA00022676"/>
    </source>
</evidence>
<keyword evidence="6 10" id="KW-0808">Transferase</keyword>
<evidence type="ECO:0000256" key="9">
    <source>
        <dbReference type="ARBA" id="ARBA00031501"/>
    </source>
</evidence>
<keyword evidence="7 10" id="KW-0119">Carbohydrate metabolism</keyword>
<reference evidence="13" key="1">
    <citation type="journal article" date="2019" name="Int. J. Syst. Evol. Microbiol.">
        <title>The Global Catalogue of Microorganisms (GCM) 10K type strain sequencing project: providing services to taxonomists for standard genome sequencing and annotation.</title>
        <authorList>
            <consortium name="The Broad Institute Genomics Platform"/>
            <consortium name="The Broad Institute Genome Sequencing Center for Infectious Disease"/>
            <person name="Wu L."/>
            <person name="Ma J."/>
        </authorList>
    </citation>
    <scope>NUCLEOTIDE SEQUENCE [LARGE SCALE GENOMIC DNA]</scope>
    <source>
        <strain evidence="13">TISTR 1514</strain>
    </source>
</reference>
<dbReference type="NCBIfam" id="TIGR00217">
    <property type="entry name" value="malQ"/>
    <property type="match status" value="1"/>
</dbReference>
<dbReference type="RefSeq" id="WP_040905600.1">
    <property type="nucleotide sequence ID" value="NZ_JBHUNE010000006.1"/>
</dbReference>
<name>A0ABW5UY59_9MICO</name>
<gene>
    <name evidence="12" type="primary">malQ</name>
    <name evidence="12" type="ORF">ACFSW7_08330</name>
</gene>
<dbReference type="Gene3D" id="3.20.20.80">
    <property type="entry name" value="Glycosidases"/>
    <property type="match status" value="1"/>
</dbReference>
<comment type="caution">
    <text evidence="12">The sequence shown here is derived from an EMBL/GenBank/DDBJ whole genome shotgun (WGS) entry which is preliminary data.</text>
</comment>
<evidence type="ECO:0000256" key="10">
    <source>
        <dbReference type="RuleBase" id="RU361207"/>
    </source>
</evidence>
<protein>
    <recommendedName>
        <fullName evidence="4 10">4-alpha-glucanotransferase</fullName>
        <ecNumber evidence="3 10">2.4.1.25</ecNumber>
    </recommendedName>
    <alternativeName>
        <fullName evidence="8 10">Amylomaltase</fullName>
    </alternativeName>
    <alternativeName>
        <fullName evidence="9 10">Disproportionating enzyme</fullName>
    </alternativeName>
</protein>
<evidence type="ECO:0000256" key="1">
    <source>
        <dbReference type="ARBA" id="ARBA00000439"/>
    </source>
</evidence>
<evidence type="ECO:0000256" key="3">
    <source>
        <dbReference type="ARBA" id="ARBA00012560"/>
    </source>
</evidence>
<accession>A0ABW5UY59</accession>